<dbReference type="EMBL" id="AYGX02000071">
    <property type="protein sequence ID" value="KRO27670.1"/>
    <property type="molecule type" value="Genomic_DNA"/>
</dbReference>
<keyword evidence="3 8" id="KW-1003">Cell membrane</keyword>
<evidence type="ECO:0000256" key="7">
    <source>
        <dbReference type="ARBA" id="ARBA00023136"/>
    </source>
</evidence>
<reference evidence="11 12" key="1">
    <citation type="journal article" date="2015" name="Genome Announc.">
        <title>Expanding the biotechnology potential of lactobacilli through comparative genomics of 213 strains and associated genera.</title>
        <authorList>
            <person name="Sun Z."/>
            <person name="Harris H.M."/>
            <person name="McCann A."/>
            <person name="Guo C."/>
            <person name="Argimon S."/>
            <person name="Zhang W."/>
            <person name="Yang X."/>
            <person name="Jeffery I.B."/>
            <person name="Cooney J.C."/>
            <person name="Kagawa T.F."/>
            <person name="Liu W."/>
            <person name="Song Y."/>
            <person name="Salvetti E."/>
            <person name="Wrobel A."/>
            <person name="Rasinkangas P."/>
            <person name="Parkhill J."/>
            <person name="Rea M.C."/>
            <person name="O'Sullivan O."/>
            <person name="Ritari J."/>
            <person name="Douillard F.P."/>
            <person name="Paul Ross R."/>
            <person name="Yang R."/>
            <person name="Briner A.E."/>
            <person name="Felis G.E."/>
            <person name="de Vos W.M."/>
            <person name="Barrangou R."/>
            <person name="Klaenhammer T.R."/>
            <person name="Caufield P.W."/>
            <person name="Cui Y."/>
            <person name="Zhang H."/>
            <person name="O'Toole P.W."/>
        </authorList>
    </citation>
    <scope>NUCLEOTIDE SEQUENCE [LARGE SCALE GENOMIC DNA]</scope>
    <source>
        <strain evidence="11 12">DSM 21115</strain>
    </source>
</reference>
<feature type="domain" description="PTS EIIC type-3" evidence="10">
    <location>
        <begin position="9"/>
        <end position="422"/>
    </location>
</feature>
<evidence type="ECO:0000256" key="5">
    <source>
        <dbReference type="ARBA" id="ARBA00022692"/>
    </source>
</evidence>
<feature type="transmembrane region" description="Helical" evidence="9">
    <location>
        <begin position="239"/>
        <end position="263"/>
    </location>
</feature>
<keyword evidence="6 9" id="KW-1133">Transmembrane helix</keyword>
<feature type="transmembrane region" description="Helical" evidence="9">
    <location>
        <begin position="147"/>
        <end position="167"/>
    </location>
</feature>
<dbReference type="GO" id="GO:0005886">
    <property type="term" value="C:plasma membrane"/>
    <property type="evidence" value="ECO:0007669"/>
    <property type="project" value="UniProtKB-SubCell"/>
</dbReference>
<dbReference type="GO" id="GO:0008982">
    <property type="term" value="F:protein-N(PI)-phosphohistidine-sugar phosphotransferase activity"/>
    <property type="evidence" value="ECO:0007669"/>
    <property type="project" value="UniProtKB-UniRule"/>
</dbReference>
<feature type="transmembrane region" description="Helical" evidence="9">
    <location>
        <begin position="355"/>
        <end position="374"/>
    </location>
</feature>
<sequence length="447" mass="47412">MDMNKPNKFIDGLTKVAGKLSTNNYIMAVRDGFAGTIPITITAAFFLLINNVLLADKTGFLRNMPGHTILSNIGVQAYNGTLGILTVLVTFLIGFRLANYLKSDGATAGIVSVACYVALIPNTIAVTTMAGKTVNAAGVLTQSQTSATAMILGIIASLLGTTILVKFNGNDKLQIKMPDGVPPAVAKAFSSLFPAFFTITIFAAVEEIVVALTHSTVPDIIVKVLQAPLVGGFQSLPGILLYVFLATVVFIFGIHGAFVFGAISGPILLTSLQQNIDAVKAGHAATNIVTQPFLDAYVYMGGGGTMLCLVIAILIFSRRKDERMIANIGGVASLFNISEPMMFGVPIVFNPIYAIPFVVAPMVATIMAYAATAWHLVNTTYILIPWVTPPIISGYLATGGDVRASILQILTLVVGTLIYAPFAMVSNRAFKKQQAKDEMLQAEPKKA</sequence>
<keyword evidence="2 8" id="KW-0813">Transport</keyword>
<evidence type="ECO:0000256" key="8">
    <source>
        <dbReference type="PIRNR" id="PIRNR006351"/>
    </source>
</evidence>
<evidence type="ECO:0000256" key="3">
    <source>
        <dbReference type="ARBA" id="ARBA00022475"/>
    </source>
</evidence>
<evidence type="ECO:0000256" key="6">
    <source>
        <dbReference type="ARBA" id="ARBA00022989"/>
    </source>
</evidence>
<feature type="transmembrane region" description="Helical" evidence="9">
    <location>
        <begin position="296"/>
        <end position="316"/>
    </location>
</feature>
<organism evidence="11 12">
    <name type="scientific">Lactiplantibacillus fabifermentans DSM 21115</name>
    <dbReference type="NCBI Taxonomy" id="1413187"/>
    <lineage>
        <taxon>Bacteria</taxon>
        <taxon>Bacillati</taxon>
        <taxon>Bacillota</taxon>
        <taxon>Bacilli</taxon>
        <taxon>Lactobacillales</taxon>
        <taxon>Lactobacillaceae</taxon>
        <taxon>Lactiplantibacillus</taxon>
    </lineage>
</organism>
<dbReference type="GO" id="GO:0009401">
    <property type="term" value="P:phosphoenolpyruvate-dependent sugar phosphotransferase system"/>
    <property type="evidence" value="ECO:0007669"/>
    <property type="project" value="InterPro"/>
</dbReference>
<feature type="transmembrane region" description="Helical" evidence="9">
    <location>
        <begin position="33"/>
        <end position="55"/>
    </location>
</feature>
<feature type="transmembrane region" description="Helical" evidence="9">
    <location>
        <begin position="75"/>
        <end position="95"/>
    </location>
</feature>
<feature type="transmembrane region" description="Helical" evidence="9">
    <location>
        <begin position="381"/>
        <end position="398"/>
    </location>
</feature>
<name>A0A0R2NPM4_9LACO</name>
<protein>
    <recommendedName>
        <fullName evidence="8">Permease IIC component</fullName>
    </recommendedName>
</protein>
<dbReference type="PANTHER" id="PTHR33989">
    <property type="match status" value="1"/>
</dbReference>
<feature type="transmembrane region" description="Helical" evidence="9">
    <location>
        <begin position="328"/>
        <end position="349"/>
    </location>
</feature>
<accession>A0A0R2NPM4</accession>
<dbReference type="GO" id="GO:1901264">
    <property type="term" value="P:carbohydrate derivative transport"/>
    <property type="evidence" value="ECO:0007669"/>
    <property type="project" value="TreeGrafter"/>
</dbReference>
<dbReference type="InterPro" id="IPR004501">
    <property type="entry name" value="PTS_EIIC_3"/>
</dbReference>
<evidence type="ECO:0000256" key="2">
    <source>
        <dbReference type="ARBA" id="ARBA00022448"/>
    </source>
</evidence>
<proteinExistence type="predicted"/>
<evidence type="ECO:0000256" key="1">
    <source>
        <dbReference type="ARBA" id="ARBA00004651"/>
    </source>
</evidence>
<evidence type="ECO:0000259" key="10">
    <source>
        <dbReference type="PROSITE" id="PS51105"/>
    </source>
</evidence>
<keyword evidence="7 8" id="KW-0472">Membrane</keyword>
<dbReference type="Pfam" id="PF02378">
    <property type="entry name" value="PTS_EIIC"/>
    <property type="match status" value="1"/>
</dbReference>
<evidence type="ECO:0000313" key="11">
    <source>
        <dbReference type="EMBL" id="KRO27670.1"/>
    </source>
</evidence>
<evidence type="ECO:0000256" key="9">
    <source>
        <dbReference type="SAM" id="Phobius"/>
    </source>
</evidence>
<dbReference type="PANTHER" id="PTHR33989:SF10">
    <property type="entry name" value="PERMEASE IIC COMPONENT"/>
    <property type="match status" value="1"/>
</dbReference>
<keyword evidence="12" id="KW-1185">Reference proteome</keyword>
<evidence type="ECO:0000313" key="12">
    <source>
        <dbReference type="Proteomes" id="UP000050920"/>
    </source>
</evidence>
<dbReference type="AlphaFoldDB" id="A0A0R2NPM4"/>
<comment type="function">
    <text evidence="8">The phosphoenolpyruvate-dependent sugar phosphotransferase system (PTS), a major carbohydrate active -transport system, catalyzes the phosphorylation of incoming sugar substrates concomitant with their translocation across the cell membrane.</text>
</comment>
<comment type="caution">
    <text evidence="11">The sequence shown here is derived from an EMBL/GenBank/DDBJ whole genome shotgun (WGS) entry which is preliminary data.</text>
</comment>
<comment type="subcellular location">
    <subcellularLocation>
        <location evidence="1">Cell membrane</location>
        <topology evidence="1">Multi-pass membrane protein</topology>
    </subcellularLocation>
</comment>
<dbReference type="InterPro" id="IPR051088">
    <property type="entry name" value="PTS_Sugar-EIIC/EIIB"/>
</dbReference>
<feature type="transmembrane region" description="Helical" evidence="9">
    <location>
        <begin position="404"/>
        <end position="425"/>
    </location>
</feature>
<dbReference type="InterPro" id="IPR004796">
    <property type="entry name" value="PTS_IIC_cello"/>
</dbReference>
<evidence type="ECO:0000256" key="4">
    <source>
        <dbReference type="ARBA" id="ARBA00022597"/>
    </source>
</evidence>
<dbReference type="PIRSF" id="PIRSF006351">
    <property type="entry name" value="PTS_EIIC-Cellobiose"/>
    <property type="match status" value="1"/>
</dbReference>
<keyword evidence="4 8" id="KW-0762">Sugar transport</keyword>
<dbReference type="InterPro" id="IPR003352">
    <property type="entry name" value="PTS_EIIC"/>
</dbReference>
<keyword evidence="5 9" id="KW-0812">Transmembrane</keyword>
<dbReference type="Proteomes" id="UP000050920">
    <property type="component" value="Unassembled WGS sequence"/>
</dbReference>
<dbReference type="RefSeq" id="WP_235810643.1">
    <property type="nucleotide sequence ID" value="NZ_AYGX02000071.1"/>
</dbReference>
<dbReference type="PROSITE" id="PS51105">
    <property type="entry name" value="PTS_EIIC_TYPE_3"/>
    <property type="match status" value="1"/>
</dbReference>
<feature type="transmembrane region" description="Helical" evidence="9">
    <location>
        <begin position="107"/>
        <end position="127"/>
    </location>
</feature>
<gene>
    <name evidence="11" type="ORF">DY78_GL003034</name>
</gene>
<dbReference type="NCBIfam" id="TIGR00410">
    <property type="entry name" value="lacE"/>
    <property type="match status" value="1"/>
</dbReference>